<comment type="caution">
    <text evidence="2">The sequence shown here is derived from an EMBL/GenBank/DDBJ whole genome shotgun (WGS) entry which is preliminary data.</text>
</comment>
<accession>A0ABS4GX68</accession>
<dbReference type="RefSeq" id="WP_209812840.1">
    <property type="nucleotide sequence ID" value="NZ_JAGGKT010000030.1"/>
</dbReference>
<evidence type="ECO:0000256" key="1">
    <source>
        <dbReference type="SAM" id="MobiDB-lite"/>
    </source>
</evidence>
<dbReference type="EMBL" id="JAGGKT010000030">
    <property type="protein sequence ID" value="MBP1934864.1"/>
    <property type="molecule type" value="Genomic_DNA"/>
</dbReference>
<evidence type="ECO:0008006" key="4">
    <source>
        <dbReference type="Google" id="ProtNLM"/>
    </source>
</evidence>
<feature type="region of interest" description="Disordered" evidence="1">
    <location>
        <begin position="1"/>
        <end position="21"/>
    </location>
</feature>
<evidence type="ECO:0000313" key="3">
    <source>
        <dbReference type="Proteomes" id="UP001519343"/>
    </source>
</evidence>
<sequence length="1455" mass="160352">MAGLFNQLGNQGSSGERKNKGLINSLLEEESKKNRKMVSGAFNNALEIDNQLKHEEKERKRQVVVDSFKNTINSKNQINISPSKTGGLSVAKPEGLWGQTKEAAKDTFDFLFEKLPKGSLNTYDKSIRPVFDEVGSTLLDNPVGKALASGNLFYEKAIEGMTNRAQKTEVQNPITAFTEGFNNPKKVKSGQVLFNENYTGGANIPGMVDLAGLSHMKSGMKTPGISELGGLGVDIALDPLNVPIFKGAKFLGGKANELTQNVALSRAINKAQPIGKNPLSEVVNRPAQVQQVNPIMEIIEQSKLKPNQGPLSQGKFKVSTPASNQLEDLYSIAKERGLPPGREYEYLQGLWSEIAPPTAGSLDDLIKAATKEGSVSDMVRTGAKNLQKAKEAQKYGIYQPLKLGEKEISKTVNVIDPFPTFKGNEAALDLSKLPKKDLTKSPFDVIPKGKPILNEQITPVKQIDEVAATVAETPKNSSQSILKNEKERGFIETLKESPKSSQPFLEGLEGKGKYKPITNAETAEQANRRVAHNIDEAAGYVLGAGKNNEHVTPEHIATGLRLIDEFQKQGNHQRAVDIAEKIAELGTKAGQSVQAFSIYNRLSPEGILLHAQRIASRVNERLRPGETPVKVTNEMASQLTDLATTVKAMEGANQSANNVISLMEKAKSGKKLTADELKEVQRFAQEAKKVIGDQAPKPKKAPSVPKEPAVRKQVISFLEQQEKAARERIAARKGRMNSLPVDELADYAIIGASKMGKGAVKFSIWSEQMVKEFGEDIRPHLAAIYDKAVETIENHVTAISRTRLSDVEKITNKALKANGIDPTEAENLRKMATEISKLTGEQKIEAMQELQATLQLLDKPTFLQKVSSFQTQAQLLNPKTLLTRNPLGNELFYRLERINKYLSTPIDWTRSKITGGERTVTFHTAGQGGYWKGFIKGAKAGWKGVNVNGLETQFDLRGPAFRGKWNPLTYTEKMLGASLRSFDNAAYERAVNQTIGEMATLRAINEGLTGQAKKEAIQRYMHQMNENGLAIAQEYGKYITFQDNNLLSMKLQNLKRGLNSLNKFVGVNDNSWGVGDILLKYPKTPGALVMRAIEYSPAGFLRGLYIASEPFFRKGVEKNTREATQAIARAITGSMGITGLGWFLADAGILTGSAEDDYEIQSLQRAIGEGDFKFNLSAMKRFVLSGFDREAAQTQKGDTLVTYDWAQPVAISASVGANISQNIQKNRDPLENAESVVTNSILGGFGTIAQQPVLEGITKPFRGYDLKESSMDTAKEIPASFVPTFLNQIRQAKDNTGRSTYDPKGWEEIKNKIKYKVPGLSHKLPRAFDTLGRPREVYQDGSNSLFNVFLNPAFVSKYNPTPEEQLIVDLYKRTGDKTIAPRIPLKSLRIDGETVKLTPEQYSQLQRIVGEETMKRLEKVNPNASDEAKIKKIGDILNEAGRRGREQIKKEYNIK</sequence>
<reference evidence="2 3" key="1">
    <citation type="submission" date="2021-03" db="EMBL/GenBank/DDBJ databases">
        <title>Genomic Encyclopedia of Type Strains, Phase IV (KMG-IV): sequencing the most valuable type-strain genomes for metagenomic binning, comparative biology and taxonomic classification.</title>
        <authorList>
            <person name="Goeker M."/>
        </authorList>
    </citation>
    <scope>NUCLEOTIDE SEQUENCE [LARGE SCALE GENOMIC DNA]</scope>
    <source>
        <strain evidence="2 3">DSM 24738</strain>
    </source>
</reference>
<proteinExistence type="predicted"/>
<keyword evidence="3" id="KW-1185">Reference proteome</keyword>
<evidence type="ECO:0000313" key="2">
    <source>
        <dbReference type="EMBL" id="MBP1934864.1"/>
    </source>
</evidence>
<name>A0ABS4GX68_9BACL</name>
<organism evidence="2 3">
    <name type="scientific">Ammoniphilus resinae</name>
    <dbReference type="NCBI Taxonomy" id="861532"/>
    <lineage>
        <taxon>Bacteria</taxon>
        <taxon>Bacillati</taxon>
        <taxon>Bacillota</taxon>
        <taxon>Bacilli</taxon>
        <taxon>Bacillales</taxon>
        <taxon>Paenibacillaceae</taxon>
        <taxon>Aneurinibacillus group</taxon>
        <taxon>Ammoniphilus</taxon>
    </lineage>
</organism>
<dbReference type="Proteomes" id="UP001519343">
    <property type="component" value="Unassembled WGS sequence"/>
</dbReference>
<protein>
    <recommendedName>
        <fullName evidence="4">Large polyvalent protein associated domain-containing protein</fullName>
    </recommendedName>
</protein>
<gene>
    <name evidence="2" type="ORF">J2Z37_004884</name>
</gene>